<reference evidence="2" key="1">
    <citation type="submission" date="2021-02" db="EMBL/GenBank/DDBJ databases">
        <authorList>
            <person name="Nowell W R."/>
        </authorList>
    </citation>
    <scope>NUCLEOTIDE SEQUENCE</scope>
</reference>
<organism evidence="2 5">
    <name type="scientific">Didymodactylos carnosus</name>
    <dbReference type="NCBI Taxonomy" id="1234261"/>
    <lineage>
        <taxon>Eukaryota</taxon>
        <taxon>Metazoa</taxon>
        <taxon>Spiralia</taxon>
        <taxon>Gnathifera</taxon>
        <taxon>Rotifera</taxon>
        <taxon>Eurotatoria</taxon>
        <taxon>Bdelloidea</taxon>
        <taxon>Philodinida</taxon>
        <taxon>Philodinidae</taxon>
        <taxon>Didymodactylos</taxon>
    </lineage>
</organism>
<evidence type="ECO:0000313" key="5">
    <source>
        <dbReference type="Proteomes" id="UP000663829"/>
    </source>
</evidence>
<proteinExistence type="predicted"/>
<keyword evidence="5" id="KW-1185">Reference proteome</keyword>
<evidence type="ECO:0000313" key="1">
    <source>
        <dbReference type="EMBL" id="CAF0733991.1"/>
    </source>
</evidence>
<dbReference type="EMBL" id="CAJOBA010000165">
    <property type="protein sequence ID" value="CAF3510126.1"/>
    <property type="molecule type" value="Genomic_DNA"/>
</dbReference>
<dbReference type="Proteomes" id="UP000681722">
    <property type="component" value="Unassembled WGS sequence"/>
</dbReference>
<dbReference type="EMBL" id="CAJNOK010000166">
    <property type="protein sequence ID" value="CAF0733991.1"/>
    <property type="molecule type" value="Genomic_DNA"/>
</dbReference>
<dbReference type="Proteomes" id="UP000663829">
    <property type="component" value="Unassembled WGS sequence"/>
</dbReference>
<protein>
    <submittedName>
        <fullName evidence="2">Uncharacterized protein</fullName>
    </submittedName>
</protein>
<sequence>MTCEIDDHYPVHLNLTSVKIKMNELISSRKTNSKLFQFILEKTERYWYKQFQQMTNITWSAIKLYENILVALQERWTAFFTSKKYKPSLPQ</sequence>
<evidence type="ECO:0000313" key="2">
    <source>
        <dbReference type="EMBL" id="CAF0979617.1"/>
    </source>
</evidence>
<evidence type="ECO:0000313" key="3">
    <source>
        <dbReference type="EMBL" id="CAF3510126.1"/>
    </source>
</evidence>
<comment type="caution">
    <text evidence="2">The sequence shown here is derived from an EMBL/GenBank/DDBJ whole genome shotgun (WGS) entry which is preliminary data.</text>
</comment>
<dbReference type="Proteomes" id="UP000682733">
    <property type="component" value="Unassembled WGS sequence"/>
</dbReference>
<dbReference type="EMBL" id="CAJNOQ010002803">
    <property type="protein sequence ID" value="CAF0979617.1"/>
    <property type="molecule type" value="Genomic_DNA"/>
</dbReference>
<accession>A0A814F8Z5</accession>
<name>A0A814F8Z5_9BILA</name>
<dbReference type="Proteomes" id="UP000677228">
    <property type="component" value="Unassembled WGS sequence"/>
</dbReference>
<dbReference type="EMBL" id="CAJOBC010002804">
    <property type="protein sequence ID" value="CAF3752307.1"/>
    <property type="molecule type" value="Genomic_DNA"/>
</dbReference>
<gene>
    <name evidence="2" type="ORF">GPM918_LOCUS12678</name>
    <name evidence="1" type="ORF">OVA965_LOCUS1010</name>
    <name evidence="4" type="ORF">SRO942_LOCUS12680</name>
    <name evidence="3" type="ORF">TMI583_LOCUS1003</name>
</gene>
<evidence type="ECO:0000313" key="4">
    <source>
        <dbReference type="EMBL" id="CAF3752307.1"/>
    </source>
</evidence>
<dbReference type="AlphaFoldDB" id="A0A814F8Z5"/>